<sequence>MPQIITVTNQKGGVGKTALAVHIAAYASMAAKKKTLLVDMDGQRNATFITTGEPNGRGKSVLELWDGDTRLEFQDTRFGDLQILPGHQHVHLVEKQGLKAGQEAMSRLLDIDFDVVVIDTPPAAGVQQLAPLYLGGLLVAPVEPDLLALQGLTSLLKVWREIASQVDLGLSLVINKRVLNSTNQQMVVDAITASGFGQHVLPVHLTNRQIVSNAMKQGMPVWKLDPKDAAAAKWAMACKIILEMDRVSTEETVKEG</sequence>
<dbReference type="Proteomes" id="UP000095008">
    <property type="component" value="Unassembled WGS sequence"/>
</dbReference>
<evidence type="ECO:0000259" key="1">
    <source>
        <dbReference type="Pfam" id="PF13614"/>
    </source>
</evidence>
<dbReference type="InterPro" id="IPR025669">
    <property type="entry name" value="AAA_dom"/>
</dbReference>
<feature type="domain" description="AAA" evidence="1">
    <location>
        <begin position="3"/>
        <end position="166"/>
    </location>
</feature>
<reference evidence="2" key="1">
    <citation type="journal article" date="2016" name="Int. J. Mol. Sci.">
        <title>Comparative genomics of the extreme acidophile Acidithiobacillus thiooxidans reveals intraspecific divergence and niche adaptation.</title>
        <authorList>
            <person name="Zhang X."/>
            <person name="Feng X."/>
            <person name="Tao J."/>
            <person name="Ma L."/>
            <person name="Xiao Y."/>
            <person name="Liang Y."/>
            <person name="Liu X."/>
            <person name="Yin H."/>
        </authorList>
    </citation>
    <scope>NUCLEOTIDE SEQUENCE [LARGE SCALE GENOMIC DNA]</scope>
    <source>
        <strain evidence="2">DXS-W</strain>
    </source>
</reference>
<organism evidence="2 3">
    <name type="scientific">Acidithiobacillus thiooxidans</name>
    <name type="common">Thiobacillus thiooxidans</name>
    <dbReference type="NCBI Taxonomy" id="930"/>
    <lineage>
        <taxon>Bacteria</taxon>
        <taxon>Pseudomonadati</taxon>
        <taxon>Pseudomonadota</taxon>
        <taxon>Acidithiobacillia</taxon>
        <taxon>Acidithiobacillales</taxon>
        <taxon>Acidithiobacillaceae</taxon>
        <taxon>Acidithiobacillus</taxon>
    </lineage>
</organism>
<dbReference type="InterPro" id="IPR050678">
    <property type="entry name" value="DNA_Partitioning_ATPase"/>
</dbReference>
<name>A0A1C2IG08_ACITH</name>
<dbReference type="AlphaFoldDB" id="A0A1C2IG08"/>
<dbReference type="InterPro" id="IPR027417">
    <property type="entry name" value="P-loop_NTPase"/>
</dbReference>
<dbReference type="SUPFAM" id="SSF52540">
    <property type="entry name" value="P-loop containing nucleoside triphosphate hydrolases"/>
    <property type="match status" value="1"/>
</dbReference>
<proteinExistence type="predicted"/>
<dbReference type="Pfam" id="PF13614">
    <property type="entry name" value="AAA_31"/>
    <property type="match status" value="1"/>
</dbReference>
<dbReference type="OrthoDB" id="5296939at2"/>
<keyword evidence="3" id="KW-1185">Reference proteome</keyword>
<dbReference type="Gene3D" id="3.40.50.300">
    <property type="entry name" value="P-loop containing nucleotide triphosphate hydrolases"/>
    <property type="match status" value="1"/>
</dbReference>
<evidence type="ECO:0000313" key="2">
    <source>
        <dbReference type="EMBL" id="OCX74924.1"/>
    </source>
</evidence>
<comment type="caution">
    <text evidence="2">The sequence shown here is derived from an EMBL/GenBank/DDBJ whole genome shotgun (WGS) entry which is preliminary data.</text>
</comment>
<gene>
    <name evidence="2" type="ORF">A6M23_04385</name>
</gene>
<dbReference type="RefSeq" id="WP_065973713.1">
    <property type="nucleotide sequence ID" value="NZ_JBAYOM010000053.1"/>
</dbReference>
<dbReference type="CDD" id="cd02042">
    <property type="entry name" value="ParAB_family"/>
    <property type="match status" value="1"/>
</dbReference>
<evidence type="ECO:0000313" key="3">
    <source>
        <dbReference type="Proteomes" id="UP000095008"/>
    </source>
</evidence>
<dbReference type="PANTHER" id="PTHR13696">
    <property type="entry name" value="P-LOOP CONTAINING NUCLEOSIDE TRIPHOSPHATE HYDROLASE"/>
    <property type="match status" value="1"/>
</dbReference>
<protein>
    <submittedName>
        <fullName evidence="2">Chromosome partitioning protein ParA</fullName>
    </submittedName>
</protein>
<dbReference type="EMBL" id="LWRY01000026">
    <property type="protein sequence ID" value="OCX74924.1"/>
    <property type="molecule type" value="Genomic_DNA"/>
</dbReference>
<accession>A0A1C2IG08</accession>
<dbReference type="PANTHER" id="PTHR13696:SF99">
    <property type="entry name" value="COBYRINIC ACID AC-DIAMIDE SYNTHASE"/>
    <property type="match status" value="1"/>
</dbReference>